<feature type="region of interest" description="Disordered" evidence="1">
    <location>
        <begin position="48"/>
        <end position="73"/>
    </location>
</feature>
<comment type="caution">
    <text evidence="2">The sequence shown here is derived from an EMBL/GenBank/DDBJ whole genome shotgun (WGS) entry which is preliminary data.</text>
</comment>
<organism evidence="2 3">
    <name type="scientific">Streptomyces cupreus</name>
    <dbReference type="NCBI Taxonomy" id="2759956"/>
    <lineage>
        <taxon>Bacteria</taxon>
        <taxon>Bacillati</taxon>
        <taxon>Actinomycetota</taxon>
        <taxon>Actinomycetes</taxon>
        <taxon>Kitasatosporales</taxon>
        <taxon>Streptomycetaceae</taxon>
        <taxon>Streptomyces</taxon>
    </lineage>
</organism>
<dbReference type="Gene3D" id="3.10.580.10">
    <property type="entry name" value="CBS-domain"/>
    <property type="match status" value="1"/>
</dbReference>
<dbReference type="Proteomes" id="UP000584670">
    <property type="component" value="Unassembled WGS sequence"/>
</dbReference>
<dbReference type="AlphaFoldDB" id="A0A7X1JCA1"/>
<protein>
    <recommendedName>
        <fullName evidence="4">CBS domain-containing protein</fullName>
    </recommendedName>
</protein>
<dbReference type="EMBL" id="JACMSF010000084">
    <property type="protein sequence ID" value="MBC2907624.1"/>
    <property type="molecule type" value="Genomic_DNA"/>
</dbReference>
<evidence type="ECO:0008006" key="4">
    <source>
        <dbReference type="Google" id="ProtNLM"/>
    </source>
</evidence>
<proteinExistence type="predicted"/>
<gene>
    <name evidence="2" type="ORF">H4N64_40160</name>
</gene>
<accession>A0A7X1JCA1</accession>
<keyword evidence="3" id="KW-1185">Reference proteome</keyword>
<evidence type="ECO:0000313" key="3">
    <source>
        <dbReference type="Proteomes" id="UP000584670"/>
    </source>
</evidence>
<sequence length="73" mass="7789">MCTDDDATEAARLLTGYKLPALLVVDPDGQPYAIVRGSQLIGRLGSFRSDDEVPVGESVDASHPPRHSCPPVK</sequence>
<dbReference type="RefSeq" id="WP_186287568.1">
    <property type="nucleotide sequence ID" value="NZ_JACMSF010000084.1"/>
</dbReference>
<evidence type="ECO:0000256" key="1">
    <source>
        <dbReference type="SAM" id="MobiDB-lite"/>
    </source>
</evidence>
<name>A0A7X1JCA1_9ACTN</name>
<dbReference type="InterPro" id="IPR046342">
    <property type="entry name" value="CBS_dom_sf"/>
</dbReference>
<dbReference type="SUPFAM" id="SSF54631">
    <property type="entry name" value="CBS-domain pair"/>
    <property type="match status" value="1"/>
</dbReference>
<reference evidence="2 3" key="1">
    <citation type="submission" date="2020-08" db="EMBL/GenBank/DDBJ databases">
        <title>Streptomyces sp. PSKA01 genome sequencing and assembly.</title>
        <authorList>
            <person name="Mandal S."/>
            <person name="Maiti P.K."/>
            <person name="Das P."/>
        </authorList>
    </citation>
    <scope>NUCLEOTIDE SEQUENCE [LARGE SCALE GENOMIC DNA]</scope>
    <source>
        <strain evidence="2 3">PSKA01</strain>
    </source>
</reference>
<evidence type="ECO:0000313" key="2">
    <source>
        <dbReference type="EMBL" id="MBC2907624.1"/>
    </source>
</evidence>